<keyword evidence="2" id="KW-1185">Reference proteome</keyword>
<gene>
    <name evidence="1" type="ORF">J3U87_27585</name>
</gene>
<dbReference type="Proteomes" id="UP000663929">
    <property type="component" value="Chromosome"/>
</dbReference>
<dbReference type="AlphaFoldDB" id="A0A8A4TJI2"/>
<protein>
    <submittedName>
        <fullName evidence="1">Uncharacterized protein</fullName>
    </submittedName>
</protein>
<evidence type="ECO:0000313" key="1">
    <source>
        <dbReference type="EMBL" id="QTD49364.1"/>
    </source>
</evidence>
<sequence>MCEFEQGAGERSAIATRPLDVAMLEQLVWMLGVRIQSGNELVRRTREQTASVRRLRGQVNRTEAELGRIRGEMNRRIAVLAEMRRDLERGLS</sequence>
<accession>A0A8A4TJI2</accession>
<name>A0A8A4TJI2_SULCO</name>
<dbReference type="KEGG" id="scor:J3U87_27585"/>
<dbReference type="EMBL" id="CP071793">
    <property type="protein sequence ID" value="QTD49364.1"/>
    <property type="molecule type" value="Genomic_DNA"/>
</dbReference>
<organism evidence="1 2">
    <name type="scientific">Sulfidibacter corallicola</name>
    <dbReference type="NCBI Taxonomy" id="2818388"/>
    <lineage>
        <taxon>Bacteria</taxon>
        <taxon>Pseudomonadati</taxon>
        <taxon>Acidobacteriota</taxon>
        <taxon>Holophagae</taxon>
        <taxon>Acanthopleuribacterales</taxon>
        <taxon>Acanthopleuribacteraceae</taxon>
        <taxon>Sulfidibacter</taxon>
    </lineage>
</organism>
<reference evidence="1" key="1">
    <citation type="submission" date="2021-03" db="EMBL/GenBank/DDBJ databases">
        <title>Acanthopleuribacteraceae sp. M133.</title>
        <authorList>
            <person name="Wang G."/>
        </authorList>
    </citation>
    <scope>NUCLEOTIDE SEQUENCE</scope>
    <source>
        <strain evidence="1">M133</strain>
    </source>
</reference>
<proteinExistence type="predicted"/>
<dbReference type="RefSeq" id="WP_237378999.1">
    <property type="nucleotide sequence ID" value="NZ_CP071793.1"/>
</dbReference>
<evidence type="ECO:0000313" key="2">
    <source>
        <dbReference type="Proteomes" id="UP000663929"/>
    </source>
</evidence>